<proteinExistence type="predicted"/>
<sequence length="166" mass="18945">MTTTIRQMIAEEYSLLEEFLYQAIFVPQGLPAPDRSIIQLPELQLYVKDFGKSLHDQAMVAERDGQIVGTAWCRIMDDYGHIDEKTPSLAISMLPAYRGQGIGTELLKTFLEHLRKKGYHKVSLSVQKENDAVNMYQKAGFQTIIENETDFIMVCDLQTEGIDYFS</sequence>
<gene>
    <name evidence="2" type="ORF">SMU82_05222</name>
</gene>
<dbReference type="InterPro" id="IPR050276">
    <property type="entry name" value="MshD_Acetyltransferase"/>
</dbReference>
<accession>A0A829BUR5</accession>
<dbReference type="RefSeq" id="WP_002283429.1">
    <property type="nucleotide sequence ID" value="NZ_AHSR01000020.1"/>
</dbReference>
<comment type="caution">
    <text evidence="2">The sequence shown here is derived from an EMBL/GenBank/DDBJ whole genome shotgun (WGS) entry which is preliminary data.</text>
</comment>
<dbReference type="AlphaFoldDB" id="A0A829BUR5"/>
<keyword evidence="2" id="KW-0808">Transferase</keyword>
<dbReference type="PROSITE" id="PS51186">
    <property type="entry name" value="GNAT"/>
    <property type="match status" value="1"/>
</dbReference>
<dbReference type="EMBL" id="AHSR01000020">
    <property type="protein sequence ID" value="EMC24093.1"/>
    <property type="molecule type" value="Genomic_DNA"/>
</dbReference>
<evidence type="ECO:0000313" key="2">
    <source>
        <dbReference type="EMBL" id="EMC24093.1"/>
    </source>
</evidence>
<protein>
    <submittedName>
        <fullName evidence="2">Putative acetyltransferase</fullName>
    </submittedName>
</protein>
<dbReference type="InterPro" id="IPR000182">
    <property type="entry name" value="GNAT_dom"/>
</dbReference>
<dbReference type="Pfam" id="PF00583">
    <property type="entry name" value="Acetyltransf_1"/>
    <property type="match status" value="1"/>
</dbReference>
<dbReference type="Proteomes" id="UP000011676">
    <property type="component" value="Unassembled WGS sequence"/>
</dbReference>
<dbReference type="SUPFAM" id="SSF55729">
    <property type="entry name" value="Acyl-CoA N-acyltransferases (Nat)"/>
    <property type="match status" value="1"/>
</dbReference>
<dbReference type="CDD" id="cd04301">
    <property type="entry name" value="NAT_SF"/>
    <property type="match status" value="1"/>
</dbReference>
<evidence type="ECO:0000259" key="1">
    <source>
        <dbReference type="PROSITE" id="PS51186"/>
    </source>
</evidence>
<evidence type="ECO:0000313" key="3">
    <source>
        <dbReference type="Proteomes" id="UP000011676"/>
    </source>
</evidence>
<dbReference type="InterPro" id="IPR016181">
    <property type="entry name" value="Acyl_CoA_acyltransferase"/>
</dbReference>
<dbReference type="PANTHER" id="PTHR43617:SF2">
    <property type="entry name" value="UPF0039 PROTEIN SLL0451"/>
    <property type="match status" value="1"/>
</dbReference>
<reference evidence="2 3" key="1">
    <citation type="journal article" date="2013" name="Mol. Biol. Evol.">
        <title>Evolutionary and population genomics of the cavity causing bacteria Streptococcus mutans.</title>
        <authorList>
            <person name="Cornejo O.E."/>
            <person name="Lefebure T."/>
            <person name="Pavinski Bitar P.D."/>
            <person name="Lang P."/>
            <person name="Richards V.P."/>
            <person name="Eilertson K."/>
            <person name="Do T."/>
            <person name="Beighton D."/>
            <person name="Zeng L."/>
            <person name="Ahn S.J."/>
            <person name="Burne R.A."/>
            <person name="Siepel A."/>
            <person name="Bustamante C.D."/>
            <person name="Stanhope M.J."/>
        </authorList>
    </citation>
    <scope>NUCLEOTIDE SEQUENCE [LARGE SCALE GENOMIC DNA]</scope>
    <source>
        <strain evidence="2 3">SM6</strain>
    </source>
</reference>
<dbReference type="Gene3D" id="3.40.630.30">
    <property type="match status" value="1"/>
</dbReference>
<dbReference type="GO" id="GO:0016747">
    <property type="term" value="F:acyltransferase activity, transferring groups other than amino-acyl groups"/>
    <property type="evidence" value="ECO:0007669"/>
    <property type="project" value="InterPro"/>
</dbReference>
<organism evidence="2 3">
    <name type="scientific">Streptococcus mutans SM6</name>
    <dbReference type="NCBI Taxonomy" id="857119"/>
    <lineage>
        <taxon>Bacteria</taxon>
        <taxon>Bacillati</taxon>
        <taxon>Bacillota</taxon>
        <taxon>Bacilli</taxon>
        <taxon>Lactobacillales</taxon>
        <taxon>Streptococcaceae</taxon>
        <taxon>Streptococcus</taxon>
    </lineage>
</organism>
<name>A0A829BUR5_STRMG</name>
<dbReference type="PANTHER" id="PTHR43617">
    <property type="entry name" value="L-AMINO ACID N-ACETYLTRANSFERASE"/>
    <property type="match status" value="1"/>
</dbReference>
<feature type="domain" description="N-acetyltransferase" evidence="1">
    <location>
        <begin position="3"/>
        <end position="158"/>
    </location>
</feature>